<comment type="caution">
    <text evidence="8">The sequence shown here is derived from an EMBL/GenBank/DDBJ whole genome shotgun (WGS) entry which is preliminary data.</text>
</comment>
<gene>
    <name evidence="8" type="ORF">BCR38DRAFT_400322</name>
</gene>
<protein>
    <recommendedName>
        <fullName evidence="7">Rhodopsin domain-containing protein</fullName>
    </recommendedName>
</protein>
<dbReference type="Proteomes" id="UP000193689">
    <property type="component" value="Unassembled WGS sequence"/>
</dbReference>
<proteinExistence type="inferred from homology"/>
<reference evidence="8 9" key="1">
    <citation type="submission" date="2016-07" db="EMBL/GenBank/DDBJ databases">
        <title>Pervasive Adenine N6-methylation of Active Genes in Fungi.</title>
        <authorList>
            <consortium name="DOE Joint Genome Institute"/>
            <person name="Mondo S.J."/>
            <person name="Dannebaum R.O."/>
            <person name="Kuo R.C."/>
            <person name="Labutti K."/>
            <person name="Haridas S."/>
            <person name="Kuo A."/>
            <person name="Salamov A."/>
            <person name="Ahrendt S.R."/>
            <person name="Lipzen A."/>
            <person name="Sullivan W."/>
            <person name="Andreopoulos W.B."/>
            <person name="Clum A."/>
            <person name="Lindquist E."/>
            <person name="Daum C."/>
            <person name="Ramamoorthy G.K."/>
            <person name="Gryganskyi A."/>
            <person name="Culley D."/>
            <person name="Magnuson J.K."/>
            <person name="James T.Y."/>
            <person name="O'Malley M.A."/>
            <person name="Stajich J.E."/>
            <person name="Spatafora J.W."/>
            <person name="Visel A."/>
            <person name="Grigoriev I.V."/>
        </authorList>
    </citation>
    <scope>NUCLEOTIDE SEQUENCE [LARGE SCALE GENOMIC DNA]</scope>
    <source>
        <strain evidence="8 9">CBS 129021</strain>
    </source>
</reference>
<dbReference type="InterPro" id="IPR052337">
    <property type="entry name" value="SAT4-like"/>
</dbReference>
<dbReference type="STRING" id="1141098.A0A1Y2DH13"/>
<keyword evidence="2 6" id="KW-0812">Transmembrane</keyword>
<evidence type="ECO:0000256" key="1">
    <source>
        <dbReference type="ARBA" id="ARBA00004141"/>
    </source>
</evidence>
<dbReference type="InterPro" id="IPR049326">
    <property type="entry name" value="Rhodopsin_dom_fungi"/>
</dbReference>
<comment type="subcellular location">
    <subcellularLocation>
        <location evidence="1">Membrane</location>
        <topology evidence="1">Multi-pass membrane protein</topology>
    </subcellularLocation>
</comment>
<dbReference type="OrthoDB" id="5421689at2759"/>
<evidence type="ECO:0000313" key="8">
    <source>
        <dbReference type="EMBL" id="ORY58542.1"/>
    </source>
</evidence>
<keyword evidence="4 6" id="KW-0472">Membrane</keyword>
<feature type="transmembrane region" description="Helical" evidence="6">
    <location>
        <begin position="32"/>
        <end position="51"/>
    </location>
</feature>
<feature type="transmembrane region" description="Helical" evidence="6">
    <location>
        <begin position="144"/>
        <end position="169"/>
    </location>
</feature>
<dbReference type="GeneID" id="63773948"/>
<evidence type="ECO:0000256" key="2">
    <source>
        <dbReference type="ARBA" id="ARBA00022692"/>
    </source>
</evidence>
<evidence type="ECO:0000256" key="4">
    <source>
        <dbReference type="ARBA" id="ARBA00023136"/>
    </source>
</evidence>
<evidence type="ECO:0000256" key="3">
    <source>
        <dbReference type="ARBA" id="ARBA00022989"/>
    </source>
</evidence>
<dbReference type="RefSeq" id="XP_040711459.1">
    <property type="nucleotide sequence ID" value="XM_040857736.1"/>
</dbReference>
<feature type="domain" description="Rhodopsin" evidence="7">
    <location>
        <begin position="52"/>
        <end position="288"/>
    </location>
</feature>
<dbReference type="InParanoid" id="A0A1Y2DH13"/>
<dbReference type="PANTHER" id="PTHR33048:SF57">
    <property type="entry name" value="INTEGRAL MEMBRANE PROTEIN-RELATED"/>
    <property type="match status" value="1"/>
</dbReference>
<dbReference type="GO" id="GO:0016020">
    <property type="term" value="C:membrane"/>
    <property type="evidence" value="ECO:0007669"/>
    <property type="project" value="UniProtKB-SubCell"/>
</dbReference>
<feature type="transmembrane region" description="Helical" evidence="6">
    <location>
        <begin position="264"/>
        <end position="284"/>
    </location>
</feature>
<feature type="transmembrane region" description="Helical" evidence="6">
    <location>
        <begin position="189"/>
        <end position="212"/>
    </location>
</feature>
<organism evidence="8 9">
    <name type="scientific">Pseudomassariella vexata</name>
    <dbReference type="NCBI Taxonomy" id="1141098"/>
    <lineage>
        <taxon>Eukaryota</taxon>
        <taxon>Fungi</taxon>
        <taxon>Dikarya</taxon>
        <taxon>Ascomycota</taxon>
        <taxon>Pezizomycotina</taxon>
        <taxon>Sordariomycetes</taxon>
        <taxon>Xylariomycetidae</taxon>
        <taxon>Amphisphaeriales</taxon>
        <taxon>Pseudomassariaceae</taxon>
        <taxon>Pseudomassariella</taxon>
    </lineage>
</organism>
<evidence type="ECO:0000313" key="9">
    <source>
        <dbReference type="Proteomes" id="UP000193689"/>
    </source>
</evidence>
<feature type="transmembrane region" description="Helical" evidence="6">
    <location>
        <begin position="72"/>
        <end position="92"/>
    </location>
</feature>
<comment type="similarity">
    <text evidence="5">Belongs to the SAT4 family.</text>
</comment>
<evidence type="ECO:0000256" key="6">
    <source>
        <dbReference type="SAM" id="Phobius"/>
    </source>
</evidence>
<dbReference type="Pfam" id="PF20684">
    <property type="entry name" value="Fung_rhodopsin"/>
    <property type="match status" value="1"/>
</dbReference>
<dbReference type="EMBL" id="MCFJ01000016">
    <property type="protein sequence ID" value="ORY58542.1"/>
    <property type="molecule type" value="Genomic_DNA"/>
</dbReference>
<dbReference type="AlphaFoldDB" id="A0A1Y2DH13"/>
<sequence>MSLEPRLAIFTNETENPVEIFNSGLVPPSTEGWRIIGSGIVLLFLTALWTYMRYWSRKEIGRPFMLEDGLNLAAVIIFYGLVANNFVMVLVGGMGHHMYELQPWHVVRLSKATYACQLLYAASMGLVKISIIRMFMRIFFVRRFQIAGVIVMGFSIAWMILTMLIGILICQPIQMNWDPATPGGRCGDQVAAFSSVGIIDVINEFSMLLLPIPMIWKIHVHRRYKVLIGCMFGAGILTMIFGAVRLYEVLQVEFTDTAYTAVNVTTYSAVECGVAIIVSSSPLLKPVSDKMFGRFLAKTEKLNQGPDWKEKETR</sequence>
<keyword evidence="9" id="KW-1185">Reference proteome</keyword>
<dbReference type="PANTHER" id="PTHR33048">
    <property type="entry name" value="PTH11-LIKE INTEGRAL MEMBRANE PROTEIN (AFU_ORTHOLOGUE AFUA_5G11245)"/>
    <property type="match status" value="1"/>
</dbReference>
<name>A0A1Y2DH13_9PEZI</name>
<feature type="transmembrane region" description="Helical" evidence="6">
    <location>
        <begin position="112"/>
        <end position="132"/>
    </location>
</feature>
<accession>A0A1Y2DH13</accession>
<feature type="transmembrane region" description="Helical" evidence="6">
    <location>
        <begin position="224"/>
        <end position="244"/>
    </location>
</feature>
<evidence type="ECO:0000259" key="7">
    <source>
        <dbReference type="Pfam" id="PF20684"/>
    </source>
</evidence>
<keyword evidence="3 6" id="KW-1133">Transmembrane helix</keyword>
<evidence type="ECO:0000256" key="5">
    <source>
        <dbReference type="ARBA" id="ARBA00038359"/>
    </source>
</evidence>